<feature type="compositionally biased region" description="Basic and acidic residues" evidence="1">
    <location>
        <begin position="474"/>
        <end position="483"/>
    </location>
</feature>
<accession>A0AA40G5K8</accession>
<dbReference type="Proteomes" id="UP001177670">
    <property type="component" value="Unassembled WGS sequence"/>
</dbReference>
<dbReference type="EMBL" id="JAHYIQ010000006">
    <property type="protein sequence ID" value="KAK1131133.1"/>
    <property type="molecule type" value="Genomic_DNA"/>
</dbReference>
<proteinExistence type="predicted"/>
<feature type="compositionally biased region" description="Low complexity" evidence="1">
    <location>
        <begin position="343"/>
        <end position="353"/>
    </location>
</feature>
<protein>
    <submittedName>
        <fullName evidence="2">Uncharacterized protein</fullName>
    </submittedName>
</protein>
<feature type="region of interest" description="Disordered" evidence="1">
    <location>
        <begin position="340"/>
        <end position="376"/>
    </location>
</feature>
<dbReference type="AlphaFoldDB" id="A0AA40G5K8"/>
<name>A0AA40G5K8_9HYME</name>
<comment type="caution">
    <text evidence="2">The sequence shown here is derived from an EMBL/GenBank/DDBJ whole genome shotgun (WGS) entry which is preliminary data.</text>
</comment>
<evidence type="ECO:0000313" key="3">
    <source>
        <dbReference type="Proteomes" id="UP001177670"/>
    </source>
</evidence>
<evidence type="ECO:0000256" key="1">
    <source>
        <dbReference type="SAM" id="MobiDB-lite"/>
    </source>
</evidence>
<sequence length="497" mass="56654">MSLLILTEDGVSYEVKYRAQNEIYGEYNNTKLQLEEKMKESFWNSQNFCLKLSQDSTVSKSQKVNDDEDIVVISDTSSDSTCSATKKAKSKSTLNKNLITYVIDSSDSDSTEITEKKYFQTWEANEKSQFGGSYQGKKDNIKKDKILYTSDESSCSSIEYIKDIISSSKTNSTYVSFTTDNVKSTSDTNVQSHSNIVDTNNSKNFNSNTQSCKTASLMNKNGIDFKKKLSQRDTKNIIKNIRSTRIIYESPKARNTAFEQETNDMIIHPAISPKNDLKANNESMIDSENDIIRSSQMDLANPYKTHISKFLSTTHTEKDRRAAYVELSERKRQQVSKWLMANSPDSQSDSSSSIVPLTNKNDMSSGNSSLERLEINYETPNNRERMRKLKENKTTTPNYNPSHSAVPHKTIINESDQRTKNNVFERSTPKKSHTNNVSTPMNPIMNKPQNVDIMECVNILDELYGKSWRDKADELFSKSEPRKQVTKTKNRAVQTDR</sequence>
<feature type="region of interest" description="Disordered" evidence="1">
    <location>
        <begin position="425"/>
        <end position="446"/>
    </location>
</feature>
<feature type="compositionally biased region" description="Polar residues" evidence="1">
    <location>
        <begin position="354"/>
        <end position="370"/>
    </location>
</feature>
<feature type="region of interest" description="Disordered" evidence="1">
    <location>
        <begin position="474"/>
        <end position="497"/>
    </location>
</feature>
<reference evidence="2" key="1">
    <citation type="submission" date="2021-10" db="EMBL/GenBank/DDBJ databases">
        <title>Melipona bicolor Genome sequencing and assembly.</title>
        <authorList>
            <person name="Araujo N.S."/>
            <person name="Arias M.C."/>
        </authorList>
    </citation>
    <scope>NUCLEOTIDE SEQUENCE</scope>
    <source>
        <strain evidence="2">USP_2M_L1-L4_2017</strain>
        <tissue evidence="2">Whole body</tissue>
    </source>
</reference>
<keyword evidence="3" id="KW-1185">Reference proteome</keyword>
<evidence type="ECO:0000313" key="2">
    <source>
        <dbReference type="EMBL" id="KAK1131133.1"/>
    </source>
</evidence>
<organism evidence="2 3">
    <name type="scientific">Melipona bicolor</name>
    <dbReference type="NCBI Taxonomy" id="60889"/>
    <lineage>
        <taxon>Eukaryota</taxon>
        <taxon>Metazoa</taxon>
        <taxon>Ecdysozoa</taxon>
        <taxon>Arthropoda</taxon>
        <taxon>Hexapoda</taxon>
        <taxon>Insecta</taxon>
        <taxon>Pterygota</taxon>
        <taxon>Neoptera</taxon>
        <taxon>Endopterygota</taxon>
        <taxon>Hymenoptera</taxon>
        <taxon>Apocrita</taxon>
        <taxon>Aculeata</taxon>
        <taxon>Apoidea</taxon>
        <taxon>Anthophila</taxon>
        <taxon>Apidae</taxon>
        <taxon>Melipona</taxon>
    </lineage>
</organism>
<gene>
    <name evidence="2" type="ORF">K0M31_017426</name>
</gene>